<dbReference type="FunFam" id="3.40.50.200:FF:000014">
    <property type="entry name" value="Proteinase K"/>
    <property type="match status" value="1"/>
</dbReference>
<dbReference type="AlphaFoldDB" id="A0A8H7S1T1"/>
<accession>A0A8H7S1T1</accession>
<dbReference type="InterPro" id="IPR000209">
    <property type="entry name" value="Peptidase_S8/S53_dom"/>
</dbReference>
<evidence type="ECO:0000256" key="6">
    <source>
        <dbReference type="RuleBase" id="RU003355"/>
    </source>
</evidence>
<feature type="active site" description="Charge relay system" evidence="5">
    <location>
        <position position="433"/>
    </location>
</feature>
<dbReference type="OrthoDB" id="206201at2759"/>
<dbReference type="Pfam" id="PF00082">
    <property type="entry name" value="Peptidase_S8"/>
    <property type="match status" value="1"/>
</dbReference>
<feature type="compositionally biased region" description="Polar residues" evidence="7">
    <location>
        <begin position="155"/>
        <end position="170"/>
    </location>
</feature>
<dbReference type="InterPro" id="IPR023827">
    <property type="entry name" value="Peptidase_S8_Asp-AS"/>
</dbReference>
<dbReference type="SUPFAM" id="SSF52743">
    <property type="entry name" value="Subtilisin-like"/>
    <property type="match status" value="1"/>
</dbReference>
<dbReference type="EMBL" id="JAEPRB010000158">
    <property type="protein sequence ID" value="KAG2219946.1"/>
    <property type="molecule type" value="Genomic_DNA"/>
</dbReference>
<keyword evidence="2 5" id="KW-0645">Protease</keyword>
<dbReference type="PRINTS" id="PR00723">
    <property type="entry name" value="SUBTILISIN"/>
</dbReference>
<protein>
    <recommendedName>
        <fullName evidence="9">Peptidase S8/S53 domain-containing protein</fullName>
    </recommendedName>
</protein>
<feature type="region of interest" description="Disordered" evidence="7">
    <location>
        <begin position="237"/>
        <end position="272"/>
    </location>
</feature>
<evidence type="ECO:0000313" key="10">
    <source>
        <dbReference type="EMBL" id="KAG2219946.1"/>
    </source>
</evidence>
<dbReference type="Proteomes" id="UP000646827">
    <property type="component" value="Unassembled WGS sequence"/>
</dbReference>
<evidence type="ECO:0000256" key="2">
    <source>
        <dbReference type="ARBA" id="ARBA00022670"/>
    </source>
</evidence>
<dbReference type="Gene3D" id="3.40.50.200">
    <property type="entry name" value="Peptidase S8/S53 domain"/>
    <property type="match status" value="1"/>
</dbReference>
<evidence type="ECO:0000313" key="11">
    <source>
        <dbReference type="Proteomes" id="UP000646827"/>
    </source>
</evidence>
<reference evidence="10 11" key="1">
    <citation type="submission" date="2020-12" db="EMBL/GenBank/DDBJ databases">
        <title>Metabolic potential, ecology and presence of endohyphal bacteria is reflected in genomic diversity of Mucoromycotina.</title>
        <authorList>
            <person name="Muszewska A."/>
            <person name="Okrasinska A."/>
            <person name="Steczkiewicz K."/>
            <person name="Drgas O."/>
            <person name="Orlowska M."/>
            <person name="Perlinska-Lenart U."/>
            <person name="Aleksandrzak-Piekarczyk T."/>
            <person name="Szatraj K."/>
            <person name="Zielenkiewicz U."/>
            <person name="Pilsyk S."/>
            <person name="Malc E."/>
            <person name="Mieczkowski P."/>
            <person name="Kruszewska J.S."/>
            <person name="Biernat P."/>
            <person name="Pawlowska J."/>
        </authorList>
    </citation>
    <scope>NUCLEOTIDE SEQUENCE [LARGE SCALE GENOMIC DNA]</scope>
    <source>
        <strain evidence="10 11">CBS 142.35</strain>
    </source>
</reference>
<comment type="caution">
    <text evidence="10">The sequence shown here is derived from an EMBL/GenBank/DDBJ whole genome shotgun (WGS) entry which is preliminary data.</text>
</comment>
<dbReference type="PROSITE" id="PS51892">
    <property type="entry name" value="SUBTILASE"/>
    <property type="match status" value="1"/>
</dbReference>
<dbReference type="PROSITE" id="PS00136">
    <property type="entry name" value="SUBTILASE_ASP"/>
    <property type="match status" value="1"/>
</dbReference>
<dbReference type="GO" id="GO:0006508">
    <property type="term" value="P:proteolysis"/>
    <property type="evidence" value="ECO:0007669"/>
    <property type="project" value="UniProtKB-KW"/>
</dbReference>
<evidence type="ECO:0000259" key="9">
    <source>
        <dbReference type="Pfam" id="PF00082"/>
    </source>
</evidence>
<proteinExistence type="inferred from homology"/>
<feature type="domain" description="Peptidase S8/S53" evidence="9">
    <location>
        <begin position="212"/>
        <end position="465"/>
    </location>
</feature>
<evidence type="ECO:0000256" key="8">
    <source>
        <dbReference type="SAM" id="SignalP"/>
    </source>
</evidence>
<keyword evidence="8" id="KW-0732">Signal</keyword>
<dbReference type="CDD" id="cd04077">
    <property type="entry name" value="Peptidases_S8_PCSK9_ProteinaseK_like"/>
    <property type="match status" value="1"/>
</dbReference>
<feature type="active site" description="Charge relay system" evidence="5">
    <location>
        <position position="221"/>
    </location>
</feature>
<dbReference type="InterPro" id="IPR015500">
    <property type="entry name" value="Peptidase_S8_subtilisin-rel"/>
</dbReference>
<dbReference type="PROSITE" id="PS00137">
    <property type="entry name" value="SUBTILASE_HIS"/>
    <property type="match status" value="1"/>
</dbReference>
<dbReference type="InterPro" id="IPR050131">
    <property type="entry name" value="Peptidase_S8_subtilisin-like"/>
</dbReference>
<dbReference type="InterPro" id="IPR036852">
    <property type="entry name" value="Peptidase_S8/S53_dom_sf"/>
</dbReference>
<gene>
    <name evidence="10" type="ORF">INT45_010460</name>
</gene>
<feature type="signal peptide" evidence="8">
    <location>
        <begin position="1"/>
        <end position="20"/>
    </location>
</feature>
<evidence type="ECO:0000256" key="3">
    <source>
        <dbReference type="ARBA" id="ARBA00022801"/>
    </source>
</evidence>
<dbReference type="PANTHER" id="PTHR43806:SF11">
    <property type="entry name" value="CEREVISIN-RELATED"/>
    <property type="match status" value="1"/>
</dbReference>
<feature type="chain" id="PRO_5034135293" description="Peptidase S8/S53 domain-containing protein" evidence="8">
    <location>
        <begin position="21"/>
        <end position="494"/>
    </location>
</feature>
<comment type="similarity">
    <text evidence="1 5 6">Belongs to the peptidase S8 family.</text>
</comment>
<keyword evidence="11" id="KW-1185">Reference proteome</keyword>
<feature type="compositionally biased region" description="Low complexity" evidence="7">
    <location>
        <begin position="243"/>
        <end position="261"/>
    </location>
</feature>
<evidence type="ECO:0000256" key="7">
    <source>
        <dbReference type="SAM" id="MobiDB-lite"/>
    </source>
</evidence>
<evidence type="ECO:0000256" key="5">
    <source>
        <dbReference type="PROSITE-ProRule" id="PRU01240"/>
    </source>
</evidence>
<sequence length="494" mass="53223">MKFTSLSFLGVLAFSTFASATPFEHSETQNYIIQLDKTATVDDFIPKFIQDTTKFFHDLFEEVGEKIEDLIGRDDDPTGNNRIRVRQSYDLGGNFKALDVSLADDRILDKILKGFAEVVAIIPDEVIQFELPTPARLDKKTKKSKRYYIRPVKSGESTYNPGEQESQQPHQNRDAVSEATYIEQPNAQWNLARISQQESNLTQPYIYDSRGGAGVTVYVVDDGVAVNHRDFEGRAKHGYSAYSNGKSGSSKKGSKTFGNSSQLKAKDPLDGGGHGTHVSGIIGGKQYGVAKNVSIVSVKVLSNEGQGTVSNLLGGIEWIINQEKNQTRPVLINMSLGMPDSSPGAKALNDAISAAVEAGIPVFVAAGNSGSDACKIVPAGNSDVYTVGSVNKKDTFDDYSCYGKCVDILAPGKDITSAYIGGKNAKETMSGTSMASPHVAGVAALLLPGLEQGIKPKDLYSAITKISTSNKIDAIPNFVTPNKLLFNGQQKTEK</sequence>
<feature type="active site" description="Charge relay system" evidence="5">
    <location>
        <position position="274"/>
    </location>
</feature>
<dbReference type="InterPro" id="IPR034193">
    <property type="entry name" value="PCSK9_ProteinaseK-like"/>
</dbReference>
<evidence type="ECO:0000256" key="4">
    <source>
        <dbReference type="ARBA" id="ARBA00022825"/>
    </source>
</evidence>
<feature type="region of interest" description="Disordered" evidence="7">
    <location>
        <begin position="151"/>
        <end position="175"/>
    </location>
</feature>
<dbReference type="GO" id="GO:0004252">
    <property type="term" value="F:serine-type endopeptidase activity"/>
    <property type="evidence" value="ECO:0007669"/>
    <property type="project" value="UniProtKB-UniRule"/>
</dbReference>
<evidence type="ECO:0000256" key="1">
    <source>
        <dbReference type="ARBA" id="ARBA00011073"/>
    </source>
</evidence>
<dbReference type="InterPro" id="IPR022398">
    <property type="entry name" value="Peptidase_S8_His-AS"/>
</dbReference>
<dbReference type="GO" id="GO:0005615">
    <property type="term" value="C:extracellular space"/>
    <property type="evidence" value="ECO:0007669"/>
    <property type="project" value="TreeGrafter"/>
</dbReference>
<keyword evidence="3 5" id="KW-0378">Hydrolase</keyword>
<organism evidence="10 11">
    <name type="scientific">Circinella minor</name>
    <dbReference type="NCBI Taxonomy" id="1195481"/>
    <lineage>
        <taxon>Eukaryota</taxon>
        <taxon>Fungi</taxon>
        <taxon>Fungi incertae sedis</taxon>
        <taxon>Mucoromycota</taxon>
        <taxon>Mucoromycotina</taxon>
        <taxon>Mucoromycetes</taxon>
        <taxon>Mucorales</taxon>
        <taxon>Lichtheimiaceae</taxon>
        <taxon>Circinella</taxon>
    </lineage>
</organism>
<dbReference type="PROSITE" id="PS00138">
    <property type="entry name" value="SUBTILASE_SER"/>
    <property type="match status" value="1"/>
</dbReference>
<name>A0A8H7S1T1_9FUNG</name>
<dbReference type="PANTHER" id="PTHR43806">
    <property type="entry name" value="PEPTIDASE S8"/>
    <property type="match status" value="1"/>
</dbReference>
<keyword evidence="4 5" id="KW-0720">Serine protease</keyword>
<dbReference type="InterPro" id="IPR023828">
    <property type="entry name" value="Peptidase_S8_Ser-AS"/>
</dbReference>